<feature type="chain" id="PRO_5012883701" description="Lipoprotein" evidence="1">
    <location>
        <begin position="23"/>
        <end position="140"/>
    </location>
</feature>
<proteinExistence type="predicted"/>
<dbReference type="AlphaFoldDB" id="A0A1M5JKQ0"/>
<reference evidence="3" key="1">
    <citation type="submission" date="2016-11" db="EMBL/GenBank/DDBJ databases">
        <authorList>
            <person name="Varghese N."/>
            <person name="Submissions S."/>
        </authorList>
    </citation>
    <scope>NUCLEOTIDE SEQUENCE [LARGE SCALE GENOMIC DNA]</scope>
    <source>
        <strain evidence="3">YR203</strain>
    </source>
</reference>
<sequence length="140" mass="16626">MKKTFCYLIASISLFISCSLQNVFRSDRSKNFTEQLFTNQNVYRILKNYSQDNSINIIDPEHRLTNQFLTFRNNDLAVNISAERKDEYDFYIKKVIIDEKLAFVVLWHRDTTTALCFYPIKSEYTLGKWLVEEITTKSIK</sequence>
<evidence type="ECO:0000313" key="3">
    <source>
        <dbReference type="Proteomes" id="UP000184108"/>
    </source>
</evidence>
<dbReference type="RefSeq" id="WP_131327898.1">
    <property type="nucleotide sequence ID" value="NZ_FQVE01000005.1"/>
</dbReference>
<evidence type="ECO:0000313" key="2">
    <source>
        <dbReference type="EMBL" id="SHG41156.1"/>
    </source>
</evidence>
<gene>
    <name evidence="2" type="ORF">SAMN02787073_4234</name>
</gene>
<feature type="signal peptide" evidence="1">
    <location>
        <begin position="1"/>
        <end position="22"/>
    </location>
</feature>
<dbReference type="EMBL" id="FQVE01000005">
    <property type="protein sequence ID" value="SHG41156.1"/>
    <property type="molecule type" value="Genomic_DNA"/>
</dbReference>
<accession>A0A1M5JKQ0</accession>
<dbReference type="OrthoDB" id="1262095at2"/>
<evidence type="ECO:0000256" key="1">
    <source>
        <dbReference type="SAM" id="SignalP"/>
    </source>
</evidence>
<protein>
    <recommendedName>
        <fullName evidence="4">Lipoprotein</fullName>
    </recommendedName>
</protein>
<evidence type="ECO:0008006" key="4">
    <source>
        <dbReference type="Google" id="ProtNLM"/>
    </source>
</evidence>
<keyword evidence="1" id="KW-0732">Signal</keyword>
<name>A0A1M5JKQ0_9FLAO</name>
<dbReference type="PROSITE" id="PS51257">
    <property type="entry name" value="PROKAR_LIPOPROTEIN"/>
    <property type="match status" value="1"/>
</dbReference>
<dbReference type="Proteomes" id="UP000184108">
    <property type="component" value="Unassembled WGS sequence"/>
</dbReference>
<organism evidence="2 3">
    <name type="scientific">Chryseobacterium vrystaatense</name>
    <dbReference type="NCBI Taxonomy" id="307480"/>
    <lineage>
        <taxon>Bacteria</taxon>
        <taxon>Pseudomonadati</taxon>
        <taxon>Bacteroidota</taxon>
        <taxon>Flavobacteriia</taxon>
        <taxon>Flavobacteriales</taxon>
        <taxon>Weeksellaceae</taxon>
        <taxon>Chryseobacterium group</taxon>
        <taxon>Chryseobacterium</taxon>
    </lineage>
</organism>